<evidence type="ECO:0000313" key="12">
    <source>
        <dbReference type="Proteomes" id="UP001597510"/>
    </source>
</evidence>
<evidence type="ECO:0000256" key="6">
    <source>
        <dbReference type="ARBA" id="ARBA00022822"/>
    </source>
</evidence>
<dbReference type="InterPro" id="IPR013785">
    <property type="entry name" value="Aldolase_TIM"/>
</dbReference>
<keyword evidence="8 9" id="KW-0413">Isomerase</keyword>
<evidence type="ECO:0000256" key="7">
    <source>
        <dbReference type="ARBA" id="ARBA00023141"/>
    </source>
</evidence>
<dbReference type="PANTHER" id="PTHR42894">
    <property type="entry name" value="N-(5'-PHOSPHORIBOSYL)ANTHRANILATE ISOMERASE"/>
    <property type="match status" value="1"/>
</dbReference>
<evidence type="ECO:0000256" key="9">
    <source>
        <dbReference type="HAMAP-Rule" id="MF_00135"/>
    </source>
</evidence>
<dbReference type="EC" id="5.3.1.24" evidence="3 9"/>
<feature type="domain" description="N-(5'phosphoribosyl) anthranilate isomerase (PRAI)" evidence="10">
    <location>
        <begin position="20"/>
        <end position="226"/>
    </location>
</feature>
<reference evidence="12" key="1">
    <citation type="journal article" date="2019" name="Int. J. Syst. Evol. Microbiol.">
        <title>The Global Catalogue of Microorganisms (GCM) 10K type strain sequencing project: providing services to taxonomists for standard genome sequencing and annotation.</title>
        <authorList>
            <consortium name="The Broad Institute Genomics Platform"/>
            <consortium name="The Broad Institute Genome Sequencing Center for Infectious Disease"/>
            <person name="Wu L."/>
            <person name="Ma J."/>
        </authorList>
    </citation>
    <scope>NUCLEOTIDE SEQUENCE [LARGE SCALE GENOMIC DNA]</scope>
    <source>
        <strain evidence="12">KCTC 52344</strain>
    </source>
</reference>
<comment type="similarity">
    <text evidence="9">Belongs to the TrpF family.</text>
</comment>
<evidence type="ECO:0000259" key="10">
    <source>
        <dbReference type="Pfam" id="PF00697"/>
    </source>
</evidence>
<dbReference type="Gene3D" id="3.20.20.70">
    <property type="entry name" value="Aldolase class I"/>
    <property type="match status" value="1"/>
</dbReference>
<evidence type="ECO:0000313" key="11">
    <source>
        <dbReference type="EMBL" id="MFD2521623.1"/>
    </source>
</evidence>
<keyword evidence="12" id="KW-1185">Reference proteome</keyword>
<protein>
    <recommendedName>
        <fullName evidence="4 9">N-(5'-phosphoribosyl)anthranilate isomerase</fullName>
        <shortName evidence="9">PRAI</shortName>
        <ecNumber evidence="3 9">5.3.1.24</ecNumber>
    </recommendedName>
</protein>
<dbReference type="InterPro" id="IPR001240">
    <property type="entry name" value="PRAI_dom"/>
</dbReference>
<dbReference type="SUPFAM" id="SSF51366">
    <property type="entry name" value="Ribulose-phoshate binding barrel"/>
    <property type="match status" value="1"/>
</dbReference>
<dbReference type="EMBL" id="JBHULC010000011">
    <property type="protein sequence ID" value="MFD2521623.1"/>
    <property type="molecule type" value="Genomic_DNA"/>
</dbReference>
<evidence type="ECO:0000256" key="8">
    <source>
        <dbReference type="ARBA" id="ARBA00023235"/>
    </source>
</evidence>
<evidence type="ECO:0000256" key="2">
    <source>
        <dbReference type="ARBA" id="ARBA00004664"/>
    </source>
</evidence>
<keyword evidence="6 9" id="KW-0822">Tryptophan biosynthesis</keyword>
<dbReference type="CDD" id="cd00405">
    <property type="entry name" value="PRAI"/>
    <property type="match status" value="1"/>
</dbReference>
<evidence type="ECO:0000256" key="5">
    <source>
        <dbReference type="ARBA" id="ARBA00022605"/>
    </source>
</evidence>
<evidence type="ECO:0000256" key="4">
    <source>
        <dbReference type="ARBA" id="ARBA00022272"/>
    </source>
</evidence>
<sequence>MIKQDQPAAFPKAKSFPRIKICCISSIQEAQDAISFGASALGLVAKMPSGPGPIADELIREIVATIPPPVASFLLTSRTDTKAIIKHQKTVNSNVVQIVDAISSGAYTDFRNEIPTVKIVQVIHVVDEKSIDEALAIAEHVDALLLDSGNPNLSVKELGGTGRVHNWALSRKIVEQAKVPVFLAGGLKAENVRAAIDNVQPYGLDLCSGVRTNGHLDLFKLEAFFNEVYKL</sequence>
<dbReference type="PANTHER" id="PTHR42894:SF1">
    <property type="entry name" value="N-(5'-PHOSPHORIBOSYL)ANTHRANILATE ISOMERASE"/>
    <property type="match status" value="1"/>
</dbReference>
<evidence type="ECO:0000256" key="3">
    <source>
        <dbReference type="ARBA" id="ARBA00012572"/>
    </source>
</evidence>
<comment type="caution">
    <text evidence="11">The sequence shown here is derived from an EMBL/GenBank/DDBJ whole genome shotgun (WGS) entry which is preliminary data.</text>
</comment>
<accession>A0ABW5J7T6</accession>
<dbReference type="Pfam" id="PF00697">
    <property type="entry name" value="PRAI"/>
    <property type="match status" value="1"/>
</dbReference>
<name>A0ABW5J7T6_9BACT</name>
<dbReference type="GO" id="GO:0016853">
    <property type="term" value="F:isomerase activity"/>
    <property type="evidence" value="ECO:0007669"/>
    <property type="project" value="UniProtKB-KW"/>
</dbReference>
<dbReference type="Proteomes" id="UP001597510">
    <property type="component" value="Unassembled WGS sequence"/>
</dbReference>
<dbReference type="HAMAP" id="MF_00135">
    <property type="entry name" value="PRAI"/>
    <property type="match status" value="1"/>
</dbReference>
<keyword evidence="5 9" id="KW-0028">Amino-acid biosynthesis</keyword>
<dbReference type="InterPro" id="IPR044643">
    <property type="entry name" value="TrpF_fam"/>
</dbReference>
<evidence type="ECO:0000256" key="1">
    <source>
        <dbReference type="ARBA" id="ARBA00001164"/>
    </source>
</evidence>
<proteinExistence type="inferred from homology"/>
<organism evidence="11 12">
    <name type="scientific">Emticicia soli</name>
    <dbReference type="NCBI Taxonomy" id="2027878"/>
    <lineage>
        <taxon>Bacteria</taxon>
        <taxon>Pseudomonadati</taxon>
        <taxon>Bacteroidota</taxon>
        <taxon>Cytophagia</taxon>
        <taxon>Cytophagales</taxon>
        <taxon>Leadbetterellaceae</taxon>
        <taxon>Emticicia</taxon>
    </lineage>
</organism>
<dbReference type="InterPro" id="IPR011060">
    <property type="entry name" value="RibuloseP-bd_barrel"/>
</dbReference>
<comment type="catalytic activity">
    <reaction evidence="1 9">
        <text>N-(5-phospho-beta-D-ribosyl)anthranilate = 1-(2-carboxyphenylamino)-1-deoxy-D-ribulose 5-phosphate</text>
        <dbReference type="Rhea" id="RHEA:21540"/>
        <dbReference type="ChEBI" id="CHEBI:18277"/>
        <dbReference type="ChEBI" id="CHEBI:58613"/>
        <dbReference type="EC" id="5.3.1.24"/>
    </reaction>
</comment>
<keyword evidence="7 9" id="KW-0057">Aromatic amino acid biosynthesis</keyword>
<gene>
    <name evidence="9" type="primary">trpF</name>
    <name evidence="11" type="ORF">ACFSR2_12070</name>
</gene>
<comment type="pathway">
    <text evidence="2 9">Amino-acid biosynthesis; L-tryptophan biosynthesis; L-tryptophan from chorismate: step 3/5.</text>
</comment>
<dbReference type="RefSeq" id="WP_340235822.1">
    <property type="nucleotide sequence ID" value="NZ_JBBEWC010000005.1"/>
</dbReference>